<dbReference type="SUPFAM" id="SSF52141">
    <property type="entry name" value="Uracil-DNA glycosylase-like"/>
    <property type="match status" value="1"/>
</dbReference>
<dbReference type="OrthoDB" id="9789139at2"/>
<proteinExistence type="predicted"/>
<reference evidence="3" key="1">
    <citation type="submission" date="2017-06" db="EMBL/GenBank/DDBJ databases">
        <authorList>
            <person name="Varghese N."/>
            <person name="Submissions S."/>
        </authorList>
    </citation>
    <scope>NUCLEOTIDE SEQUENCE [LARGE SCALE GENOMIC DNA]</scope>
    <source>
        <strain evidence="3">DSM 137</strain>
    </source>
</reference>
<protein>
    <submittedName>
        <fullName evidence="2">Uracil-DNA glycosylase</fullName>
    </submittedName>
</protein>
<feature type="domain" description="Uracil-DNA glycosylase-like" evidence="1">
    <location>
        <begin position="33"/>
        <end position="198"/>
    </location>
</feature>
<dbReference type="PANTHER" id="PTHR42160">
    <property type="entry name" value="URACIL-DNA GLYCOSYLASE SUPERFAMILY PROTEIN"/>
    <property type="match status" value="1"/>
</dbReference>
<dbReference type="InterPro" id="IPR036895">
    <property type="entry name" value="Uracil-DNA_glycosylase-like_sf"/>
</dbReference>
<dbReference type="Gene3D" id="3.40.470.10">
    <property type="entry name" value="Uracil-DNA glycosylase-like domain"/>
    <property type="match status" value="1"/>
</dbReference>
<accession>A0A212RZ35</accession>
<gene>
    <name evidence="2" type="ORF">SAMN06265338_10918</name>
</gene>
<dbReference type="EMBL" id="FYDG01000009">
    <property type="protein sequence ID" value="SNB77906.1"/>
    <property type="molecule type" value="Genomic_DNA"/>
</dbReference>
<organism evidence="2 3">
    <name type="scientific">Rhodoblastus acidophilus</name>
    <name type="common">Rhodopseudomonas acidophila</name>
    <dbReference type="NCBI Taxonomy" id="1074"/>
    <lineage>
        <taxon>Bacteria</taxon>
        <taxon>Pseudomonadati</taxon>
        <taxon>Pseudomonadota</taxon>
        <taxon>Alphaproteobacteria</taxon>
        <taxon>Hyphomicrobiales</taxon>
        <taxon>Rhodoblastaceae</taxon>
        <taxon>Rhodoblastus</taxon>
    </lineage>
</organism>
<dbReference type="AlphaFoldDB" id="A0A212RZ35"/>
<dbReference type="SMART" id="SM00986">
    <property type="entry name" value="UDG"/>
    <property type="match status" value="1"/>
</dbReference>
<dbReference type="Pfam" id="PF03167">
    <property type="entry name" value="UDG"/>
    <property type="match status" value="1"/>
</dbReference>
<evidence type="ECO:0000259" key="1">
    <source>
        <dbReference type="SMART" id="SM00986"/>
    </source>
</evidence>
<dbReference type="SMART" id="SM00987">
    <property type="entry name" value="UreE_C"/>
    <property type="match status" value="1"/>
</dbReference>
<evidence type="ECO:0000313" key="2">
    <source>
        <dbReference type="EMBL" id="SNB77906.1"/>
    </source>
</evidence>
<dbReference type="CDD" id="cd10033">
    <property type="entry name" value="UDG_like"/>
    <property type="match status" value="1"/>
</dbReference>
<name>A0A212RZ35_RHOAC</name>
<sequence>MDELAGLLARIAACRVCVEQPVGAPLPHEPRPVVRVSGAARLLIAGQAPGARVHASGLPFDDPSGDRLRDWLGIDRATFYDVSRVAVAAMGFCFPGYDARGADLPPRRECRARWHDQLFALMPQVELVVALGRAALDYHARRLQRPFDRKALMTETVRHFAAQQGAPRLIVLPHPSWRNTGWLRRNPWFEADVLPKLKEAVQRVI</sequence>
<dbReference type="PANTHER" id="PTHR42160:SF1">
    <property type="entry name" value="URACIL-DNA GLYCOSYLASE SUPERFAMILY PROTEIN"/>
    <property type="match status" value="1"/>
</dbReference>
<dbReference type="InterPro" id="IPR047124">
    <property type="entry name" value="HI_0220.2"/>
</dbReference>
<dbReference type="RefSeq" id="WP_088521563.1">
    <property type="nucleotide sequence ID" value="NZ_FYDG01000009.1"/>
</dbReference>
<keyword evidence="3" id="KW-1185">Reference proteome</keyword>
<evidence type="ECO:0000313" key="3">
    <source>
        <dbReference type="Proteomes" id="UP000198418"/>
    </source>
</evidence>
<dbReference type="InterPro" id="IPR005122">
    <property type="entry name" value="Uracil-DNA_glycosylase-like"/>
</dbReference>
<dbReference type="Proteomes" id="UP000198418">
    <property type="component" value="Unassembled WGS sequence"/>
</dbReference>